<dbReference type="Gene3D" id="1.20.1280.50">
    <property type="match status" value="1"/>
</dbReference>
<keyword evidence="4" id="KW-1185">Reference proteome</keyword>
<name>A0A316UEL8_9BASI</name>
<evidence type="ECO:0000256" key="1">
    <source>
        <dbReference type="SAM" id="MobiDB-lite"/>
    </source>
</evidence>
<dbReference type="InterPro" id="IPR001810">
    <property type="entry name" value="F-box_dom"/>
</dbReference>
<feature type="region of interest" description="Disordered" evidence="1">
    <location>
        <begin position="446"/>
        <end position="481"/>
    </location>
</feature>
<accession>A0A316UEL8</accession>
<dbReference type="Proteomes" id="UP000245942">
    <property type="component" value="Unassembled WGS sequence"/>
</dbReference>
<dbReference type="InterPro" id="IPR036047">
    <property type="entry name" value="F-box-like_dom_sf"/>
</dbReference>
<evidence type="ECO:0000313" key="3">
    <source>
        <dbReference type="EMBL" id="PWN23676.1"/>
    </source>
</evidence>
<organism evidence="3 4">
    <name type="scientific">Pseudomicrostroma glucosiphilum</name>
    <dbReference type="NCBI Taxonomy" id="1684307"/>
    <lineage>
        <taxon>Eukaryota</taxon>
        <taxon>Fungi</taxon>
        <taxon>Dikarya</taxon>
        <taxon>Basidiomycota</taxon>
        <taxon>Ustilaginomycotina</taxon>
        <taxon>Exobasidiomycetes</taxon>
        <taxon>Microstromatales</taxon>
        <taxon>Microstromatales incertae sedis</taxon>
        <taxon>Pseudomicrostroma</taxon>
    </lineage>
</organism>
<dbReference type="RefSeq" id="XP_025350836.1">
    <property type="nucleotide sequence ID" value="XM_025493955.1"/>
</dbReference>
<sequence length="481" mass="54255">MDPLVALPHELVLRILTYLDLPALTKVELLSRTWNALSKFHSRLLWAAQAQAMDDEKMRVTGLEARQVGVTDADLSAAIDQKACAMRDTWTGIGDWKEYCKRQYLITSNLAREHPSFVSQEFRTVDAWRLRVDYEARLLIVTSIRGGLFVYDLDSSPSTPELLWSRNGEEIGPYAHLEYSKGTLATNPSVEGTIEIWRRTELIGAEKLRALGHSINDPDSGRSTGARDTKQARISPGTFTRLGRLPHDNSVRGFHLRYHTLCVVSEMRRAWVWDLSTDDPALVRELEIEEGAQGHLEQDDDVVMFAMTDGYHIFNKATGQMLGKIRYMPDLTARNFSHLNNPPRFNAWPHQRETRKKKDTPIPLDDRHISLELKPGTSSDESHLWAESLGDMASQEWGAGMLCGSIMVGVSKEGFTVIVSDWPRLLKNQVKAADVVSFIECDPQDSDREVSATVEQDEAGRSSRAIGEEVSIQERQRKVQG</sequence>
<dbReference type="AlphaFoldDB" id="A0A316UEL8"/>
<dbReference type="GeneID" id="37015689"/>
<dbReference type="SUPFAM" id="SSF50998">
    <property type="entry name" value="Quinoprotein alcohol dehydrogenase-like"/>
    <property type="match status" value="1"/>
</dbReference>
<proteinExistence type="predicted"/>
<dbReference type="STRING" id="1684307.A0A316UEL8"/>
<evidence type="ECO:0000313" key="4">
    <source>
        <dbReference type="Proteomes" id="UP000245942"/>
    </source>
</evidence>
<feature type="domain" description="F-box" evidence="2">
    <location>
        <begin position="1"/>
        <end position="49"/>
    </location>
</feature>
<dbReference type="InterPro" id="IPR011047">
    <property type="entry name" value="Quinoprotein_ADH-like_sf"/>
</dbReference>
<reference evidence="3 4" key="1">
    <citation type="journal article" date="2018" name="Mol. Biol. Evol.">
        <title>Broad Genomic Sampling Reveals a Smut Pathogenic Ancestry of the Fungal Clade Ustilaginomycotina.</title>
        <authorList>
            <person name="Kijpornyongpan T."/>
            <person name="Mondo S.J."/>
            <person name="Barry K."/>
            <person name="Sandor L."/>
            <person name="Lee J."/>
            <person name="Lipzen A."/>
            <person name="Pangilinan J."/>
            <person name="LaButti K."/>
            <person name="Hainaut M."/>
            <person name="Henrissat B."/>
            <person name="Grigoriev I.V."/>
            <person name="Spatafora J.W."/>
            <person name="Aime M.C."/>
        </authorList>
    </citation>
    <scope>NUCLEOTIDE SEQUENCE [LARGE SCALE GENOMIC DNA]</scope>
    <source>
        <strain evidence="3 4">MCA 4718</strain>
    </source>
</reference>
<feature type="compositionally biased region" description="Basic and acidic residues" evidence="1">
    <location>
        <begin position="472"/>
        <end position="481"/>
    </location>
</feature>
<dbReference type="Pfam" id="PF12937">
    <property type="entry name" value="F-box-like"/>
    <property type="match status" value="1"/>
</dbReference>
<dbReference type="OrthoDB" id="550575at2759"/>
<dbReference type="SUPFAM" id="SSF81383">
    <property type="entry name" value="F-box domain"/>
    <property type="match status" value="1"/>
</dbReference>
<protein>
    <recommendedName>
        <fullName evidence="2">F-box domain-containing protein</fullName>
    </recommendedName>
</protein>
<feature type="region of interest" description="Disordered" evidence="1">
    <location>
        <begin position="342"/>
        <end position="363"/>
    </location>
</feature>
<evidence type="ECO:0000259" key="2">
    <source>
        <dbReference type="PROSITE" id="PS50181"/>
    </source>
</evidence>
<dbReference type="EMBL" id="KZ819321">
    <property type="protein sequence ID" value="PWN23676.1"/>
    <property type="molecule type" value="Genomic_DNA"/>
</dbReference>
<dbReference type="PROSITE" id="PS50181">
    <property type="entry name" value="FBOX"/>
    <property type="match status" value="1"/>
</dbReference>
<gene>
    <name evidence="3" type="ORF">BCV69DRAFT_295994</name>
</gene>